<organism evidence="3 4">
    <name type="scientific">Legionella drancourtii LLAP12</name>
    <dbReference type="NCBI Taxonomy" id="658187"/>
    <lineage>
        <taxon>Bacteria</taxon>
        <taxon>Pseudomonadati</taxon>
        <taxon>Pseudomonadota</taxon>
        <taxon>Gammaproteobacteria</taxon>
        <taxon>Legionellales</taxon>
        <taxon>Legionellaceae</taxon>
        <taxon>Legionella</taxon>
    </lineage>
</organism>
<evidence type="ECO:0000313" key="3">
    <source>
        <dbReference type="EMBL" id="EHL31764.1"/>
    </source>
</evidence>
<dbReference type="GO" id="GO:0006508">
    <property type="term" value="P:proteolysis"/>
    <property type="evidence" value="ECO:0007669"/>
    <property type="project" value="InterPro"/>
</dbReference>
<name>G9ELV6_9GAMM</name>
<dbReference type="STRING" id="658187.LDG_6216"/>
<dbReference type="AlphaFoldDB" id="G9ELV6"/>
<dbReference type="RefSeq" id="WP_006870153.1">
    <property type="nucleotide sequence ID" value="NZ_JH413809.1"/>
</dbReference>
<sequence>MPMTLEQLVTLYILQKNAHHYQNPLEQQIFELECIKLMKDINCEKSDMMAPALFENQPNIPFVFVKPENATIETPSPLIIHTHGGPNVYMRKDSFHAEIAYFISHGYTVACPNYRGSTNYPEVGDDPEGWKKWEALSEGKHHIYGPEDVYAVTKFVREMPFIDKDKIYLRGGSFGSFINSHLLAEVKQGTYENIFKGAHLSGGVKYPVPSTMPEDVPLLITHSVHDHIAPYAEARIFMEKMLQKQLSYEAEGIILDNIQTFVSLSGDHHLINPELEVDHNGSEDYQELVTYLQHTTNFIDTLRQGKKYQPIDSYDQFKSVMSDKDKDEDPAQEVLQRVYAYQLTRQLAQTELEEERADSSLSASDIQSVKKTTHYGPTCSLLKLQLGKQFTGNIKTDLRTYFNDHFAPIEWTEEHHKLTDAGMKILGHAEFVEQMVQVIENEERFLQQHPNHMVIYHTAEPNSLQLYTFINLWQAILRNQPIRTLPVIKELRLYDFMKNTFDEINVFLLKMRARRQPNVIFNNIPGFPERAISCNPSLISNAHSTASCSLWWYFHAKENDRAPIAAVVTDMLTILGIYSKERMERYLQLFKKEKERLGNAPQALLQQIFVPYNIAKESAYMCQIWGEEFKHNSMRLDSPYVMKELTAAPELFEEVLRTNKDAFTNFGDCEGFADTINGFKYANTLQLRYLPRNDKDIATYSYFRSPKAHQDLVCALGKLIREDYADYLAYGNSLPTFILKDAKTAKQTLISQSRLGMFRPKERFNLHAFEIQQQELYKGLVQNPSKELYGSIIAIPQHHKEKLQERLRTINGSESKHPVFLFSLCLYLKGYTYYDLLKEAAEAAFLHDKIPPDYKQSAQEDYQFVMEMIELFSIPASIKTIKISGEKYSQFYRLMHEQIKPHQYDYEKHKFMQPANAQYYESYLFGLELTSAVTCVLKHARLAKELGYGHNIDSALENQIYGV</sequence>
<dbReference type="PANTHER" id="PTHR42776:SF4">
    <property type="entry name" value="ACYLAMINO-ACID-RELEASING ENZYME"/>
    <property type="match status" value="1"/>
</dbReference>
<dbReference type="EMBL" id="JH413809">
    <property type="protein sequence ID" value="EHL31764.1"/>
    <property type="molecule type" value="Genomic_DNA"/>
</dbReference>
<dbReference type="SUPFAM" id="SSF53474">
    <property type="entry name" value="alpha/beta-Hydrolases"/>
    <property type="match status" value="1"/>
</dbReference>
<dbReference type="GO" id="GO:0004252">
    <property type="term" value="F:serine-type endopeptidase activity"/>
    <property type="evidence" value="ECO:0007669"/>
    <property type="project" value="TreeGrafter"/>
</dbReference>
<dbReference type="InterPro" id="IPR001375">
    <property type="entry name" value="Peptidase_S9_cat"/>
</dbReference>
<dbReference type="Proteomes" id="UP000002770">
    <property type="component" value="Unassembled WGS sequence"/>
</dbReference>
<keyword evidence="4" id="KW-1185">Reference proteome</keyword>
<feature type="domain" description="Peptidase S9 prolyl oligopeptidase catalytic" evidence="2">
    <location>
        <begin position="94"/>
        <end position="182"/>
    </location>
</feature>
<keyword evidence="1" id="KW-0378">Hydrolase</keyword>
<dbReference type="InterPro" id="IPR029058">
    <property type="entry name" value="AB_hydrolase_fold"/>
</dbReference>
<dbReference type="PANTHER" id="PTHR42776">
    <property type="entry name" value="SERINE PEPTIDASE S9 FAMILY MEMBER"/>
    <property type="match status" value="1"/>
</dbReference>
<dbReference type="Gene3D" id="3.40.50.1820">
    <property type="entry name" value="alpha/beta hydrolase"/>
    <property type="match status" value="1"/>
</dbReference>
<dbReference type="OrthoDB" id="4269629at2"/>
<dbReference type="Pfam" id="PF00326">
    <property type="entry name" value="Peptidase_S9"/>
    <property type="match status" value="1"/>
</dbReference>
<dbReference type="InParanoid" id="G9ELV6"/>
<evidence type="ECO:0000259" key="2">
    <source>
        <dbReference type="Pfam" id="PF00326"/>
    </source>
</evidence>
<evidence type="ECO:0000313" key="4">
    <source>
        <dbReference type="Proteomes" id="UP000002770"/>
    </source>
</evidence>
<reference evidence="3 4" key="1">
    <citation type="journal article" date="2011" name="BMC Genomics">
        <title>Insight into cross-talk between intra-amoebal pathogens.</title>
        <authorList>
            <person name="Gimenez G."/>
            <person name="Bertelli C."/>
            <person name="Moliner C."/>
            <person name="Robert C."/>
            <person name="Raoult D."/>
            <person name="Fournier P.E."/>
            <person name="Greub G."/>
        </authorList>
    </citation>
    <scope>NUCLEOTIDE SEQUENCE [LARGE SCALE GENOMIC DNA]</scope>
    <source>
        <strain evidence="3 4">LLAP12</strain>
    </source>
</reference>
<proteinExistence type="predicted"/>
<dbReference type="eggNOG" id="COG1506">
    <property type="taxonomic scope" value="Bacteria"/>
</dbReference>
<accession>G9ELV6</accession>
<gene>
    <name evidence="3" type="ORF">LDG_6216</name>
</gene>
<dbReference type="HOGENOM" id="CLU_307128_0_0_6"/>
<protein>
    <recommendedName>
        <fullName evidence="2">Peptidase S9 prolyl oligopeptidase catalytic domain-containing protein</fullName>
    </recommendedName>
</protein>
<evidence type="ECO:0000256" key="1">
    <source>
        <dbReference type="ARBA" id="ARBA00022801"/>
    </source>
</evidence>